<sequence>MVNEGAAHVHCLQTSGRRTFTFSRASGFHTASIMRPAFHPNKYAHQFIVSFVILLAKLVLVLDHLSRGCVTITGGCLHKCPNNGAVPQDKVCAFYLSSPATGKDGVYEGNKFTEAVDPGDVADHLENDTTCFELIQLIPPEGEVLATLEENTRDFLYPSLRLTPHTTGSQREILMKKSVSFPGISPRVEFSTTSVIEECDLKRSQSAISLCCPSPGKPCRARASPRAEERPRPSLAAPCGYQRPTAASLSRCPSPYTHRRMCQLSEVTRQRLSQLQLGPYTFRKETTPQPPFVVVPCSPNSLLIEAPTSPALLASPKRSAVHQTSGSPAADFTGLYRSSYFKSLDPALCGSFRSKPFQEGGHSRGGCHISPERACARLPRSPPRCKTPAVYSTPVPGGHGDQSPLLSRSSLRQRFQDPSSPSQWERIHSRVQRILRTHSTRCKLSFEEPRERGGASQNPPAPSCYDSVCGSQTQLARVVLGEPCVHLDNGTFWTNKAAKYSGKPHRAVFEDSLGKIYKNLYRKASSSHSDSQSIWTQ</sequence>
<dbReference type="PANTHER" id="PTHR16435:SF3">
    <property type="entry name" value="SPERMATOGENESIS-ASSOCIATED PROTEIN 6"/>
    <property type="match status" value="1"/>
</dbReference>
<protein>
    <recommendedName>
        <fullName evidence="4">Spermatogenesis-associated protein 6 N-terminal domain-containing protein</fullName>
    </recommendedName>
</protein>
<name>A0AAD9DZA9_9TELE</name>
<dbReference type="EMBL" id="JAROKS010000009">
    <property type="protein sequence ID" value="KAK1801195.1"/>
    <property type="molecule type" value="Genomic_DNA"/>
</dbReference>
<dbReference type="InterPro" id="IPR032732">
    <property type="entry name" value="SPATA6_N"/>
</dbReference>
<proteinExistence type="inferred from homology"/>
<evidence type="ECO:0000256" key="3">
    <source>
        <dbReference type="SAM" id="MobiDB-lite"/>
    </source>
</evidence>
<evidence type="ECO:0000313" key="6">
    <source>
        <dbReference type="Proteomes" id="UP001239994"/>
    </source>
</evidence>
<keyword evidence="6" id="KW-1185">Reference proteome</keyword>
<evidence type="ECO:0000259" key="4">
    <source>
        <dbReference type="Pfam" id="PF14909"/>
    </source>
</evidence>
<organism evidence="5 6">
    <name type="scientific">Electrophorus voltai</name>
    <dbReference type="NCBI Taxonomy" id="2609070"/>
    <lineage>
        <taxon>Eukaryota</taxon>
        <taxon>Metazoa</taxon>
        <taxon>Chordata</taxon>
        <taxon>Craniata</taxon>
        <taxon>Vertebrata</taxon>
        <taxon>Euteleostomi</taxon>
        <taxon>Actinopterygii</taxon>
        <taxon>Neopterygii</taxon>
        <taxon>Teleostei</taxon>
        <taxon>Ostariophysi</taxon>
        <taxon>Gymnotiformes</taxon>
        <taxon>Gymnotoidei</taxon>
        <taxon>Gymnotidae</taxon>
        <taxon>Electrophorus</taxon>
    </lineage>
</organism>
<dbReference type="GO" id="GO:0032027">
    <property type="term" value="F:myosin light chain binding"/>
    <property type="evidence" value="ECO:0007669"/>
    <property type="project" value="InterPro"/>
</dbReference>
<evidence type="ECO:0000256" key="2">
    <source>
        <dbReference type="ARBA" id="ARBA00022553"/>
    </source>
</evidence>
<comment type="similarity">
    <text evidence="1">Belongs to the SPATA6 family.</text>
</comment>
<reference evidence="5" key="1">
    <citation type="submission" date="2023-03" db="EMBL/GenBank/DDBJ databases">
        <title>Electrophorus voltai genome.</title>
        <authorList>
            <person name="Bian C."/>
        </authorList>
    </citation>
    <scope>NUCLEOTIDE SEQUENCE</scope>
    <source>
        <strain evidence="5">CB-2022</strain>
        <tissue evidence="5">Muscle</tissue>
    </source>
</reference>
<keyword evidence="2" id="KW-0597">Phosphoprotein</keyword>
<dbReference type="GO" id="GO:0120212">
    <property type="term" value="C:sperm head-tail coupling apparatus"/>
    <property type="evidence" value="ECO:0007669"/>
    <property type="project" value="InterPro"/>
</dbReference>
<dbReference type="GO" id="GO:0007283">
    <property type="term" value="P:spermatogenesis"/>
    <property type="evidence" value="ECO:0007669"/>
    <property type="project" value="InterPro"/>
</dbReference>
<dbReference type="PANTHER" id="PTHR16435">
    <property type="entry name" value="SPERMATOGENESIS-ASSOCIATED PROTEIN 6 SPATA6"/>
    <property type="match status" value="1"/>
</dbReference>
<dbReference type="InterPro" id="IPR042769">
    <property type="entry name" value="SPATA6_fam"/>
</dbReference>
<feature type="domain" description="Spermatogenesis-associated protein 6 N-terminal" evidence="4">
    <location>
        <begin position="111"/>
        <end position="196"/>
    </location>
</feature>
<feature type="region of interest" description="Disordered" evidence="3">
    <location>
        <begin position="378"/>
        <end position="405"/>
    </location>
</feature>
<gene>
    <name evidence="5" type="ORF">P4O66_022884</name>
</gene>
<evidence type="ECO:0000313" key="5">
    <source>
        <dbReference type="EMBL" id="KAK1801195.1"/>
    </source>
</evidence>
<dbReference type="Pfam" id="PF14909">
    <property type="entry name" value="SPATA6"/>
    <property type="match status" value="1"/>
</dbReference>
<evidence type="ECO:0000256" key="1">
    <source>
        <dbReference type="ARBA" id="ARBA00006215"/>
    </source>
</evidence>
<dbReference type="AlphaFoldDB" id="A0AAD9DZA9"/>
<dbReference type="Proteomes" id="UP001239994">
    <property type="component" value="Unassembled WGS sequence"/>
</dbReference>
<comment type="caution">
    <text evidence="5">The sequence shown here is derived from an EMBL/GenBank/DDBJ whole genome shotgun (WGS) entry which is preliminary data.</text>
</comment>
<accession>A0AAD9DZA9</accession>